<evidence type="ECO:0000259" key="2">
    <source>
        <dbReference type="PROSITE" id="PS51664"/>
    </source>
</evidence>
<dbReference type="InterPro" id="IPR027624">
    <property type="entry name" value="TOMM_cyclo_SagD"/>
</dbReference>
<dbReference type="Pfam" id="PF02624">
    <property type="entry name" value="YcaO"/>
    <property type="match status" value="1"/>
</dbReference>
<sequence length="647" mass="69858">MTTSATRPAAQAANRPATTTAAAAPLSAAAARLRRALDARWLADPRDGGRRPAVVTLGATDLTNDPDPARRDANVHLSAGSVVIGPWGGPAGPDGACGHCFGVRWQRMRGRTERDALETGRHLTAVGDWPELPPYLVDAVWQLFRAIAGTPPTAGRYLDPDSDALARVTSLDLASLRTVTVPLLPEPLCPSCGRVETDRPARWSALQPRPKPAPDTYRLHDAHEYRLPVGALVNPVSGAIGAGALMNPAMPTTSPVTGGVFIRGYAGLLDVAWSGHAAGFGDSLRLAYLEGLERYAGTHRRRAGPPLVAAYADVADRALDPASCGVYPDETYDVDPLVQRFDPTRPIPWVWGHVVGTGEPIMVPRRLCFYSSGAPHDNFVLSSSNGCATGGCLEEAILYGLLELIERDAFLLGWYTRQPLRRIDLDTCASTHVRSMIDRSSLAGYEVLAFDNRTDLTVPVVTTLAVRHDGGPGLLAFAAGAHLDPARAVAAALSETLSYIPVKARTTRRRRAQLDAMADDYTLVQTVHDHADLFGLPRMREHAADYLADRPLEAMSDVYGAPRTPTHDLLHDLQQVLDELHAKGLDVIVVDQSTPEQHAMGLRTVCTIVPGLLPIDFGWLRQRALSLPRLRERLAGAEPRLVPHPFP</sequence>
<dbReference type="PANTHER" id="PTHR37809">
    <property type="entry name" value="RIBOSOMAL PROTEIN S12 METHYLTHIOTRANSFERASE ACCESSORY FACTOR YCAO"/>
    <property type="match status" value="1"/>
</dbReference>
<name>A0A919UE33_9ACTN</name>
<comment type="caution">
    <text evidence="3">The sequence shown here is derived from an EMBL/GenBank/DDBJ whole genome shotgun (WGS) entry which is preliminary data.</text>
</comment>
<reference evidence="3" key="1">
    <citation type="submission" date="2021-01" db="EMBL/GenBank/DDBJ databases">
        <title>Whole genome shotgun sequence of Dactylosporangium siamense NBRC 106093.</title>
        <authorList>
            <person name="Komaki H."/>
            <person name="Tamura T."/>
        </authorList>
    </citation>
    <scope>NUCLEOTIDE SEQUENCE</scope>
    <source>
        <strain evidence="3">NBRC 106093</strain>
    </source>
</reference>
<dbReference type="InterPro" id="IPR003776">
    <property type="entry name" value="YcaO-like_dom"/>
</dbReference>
<dbReference type="Gene3D" id="3.30.40.250">
    <property type="match status" value="1"/>
</dbReference>
<dbReference type="NCBIfam" id="TIGR03882">
    <property type="entry name" value="cyclo_dehyd_2"/>
    <property type="match status" value="1"/>
</dbReference>
<evidence type="ECO:0000313" key="4">
    <source>
        <dbReference type="Proteomes" id="UP000660611"/>
    </source>
</evidence>
<dbReference type="Gene3D" id="3.30.1330.230">
    <property type="match status" value="1"/>
</dbReference>
<dbReference type="PROSITE" id="PS51664">
    <property type="entry name" value="YCAO"/>
    <property type="match status" value="1"/>
</dbReference>
<dbReference type="InterPro" id="IPR022291">
    <property type="entry name" value="Bacteriocin_synth_cyclodeHase"/>
</dbReference>
<dbReference type="PANTHER" id="PTHR37809:SF1">
    <property type="entry name" value="RIBOSOMAL PROTEIN S12 METHYLTHIOTRANSFERASE ACCESSORY FACTOR YCAO"/>
    <property type="match status" value="1"/>
</dbReference>
<evidence type="ECO:0000256" key="1">
    <source>
        <dbReference type="SAM" id="MobiDB-lite"/>
    </source>
</evidence>
<gene>
    <name evidence="3" type="ORF">Dsi01nite_052890</name>
</gene>
<keyword evidence="4" id="KW-1185">Reference proteome</keyword>
<accession>A0A919UE33</accession>
<evidence type="ECO:0000313" key="3">
    <source>
        <dbReference type="EMBL" id="GIG47248.1"/>
    </source>
</evidence>
<protein>
    <recommendedName>
        <fullName evidence="2">YcaO domain-containing protein</fullName>
    </recommendedName>
</protein>
<dbReference type="Proteomes" id="UP000660611">
    <property type="component" value="Unassembled WGS sequence"/>
</dbReference>
<dbReference type="NCBIfam" id="TIGR03604">
    <property type="entry name" value="TOMM_cyclo_SagD"/>
    <property type="match status" value="1"/>
</dbReference>
<dbReference type="AlphaFoldDB" id="A0A919UE33"/>
<organism evidence="3 4">
    <name type="scientific">Dactylosporangium siamense</name>
    <dbReference type="NCBI Taxonomy" id="685454"/>
    <lineage>
        <taxon>Bacteria</taxon>
        <taxon>Bacillati</taxon>
        <taxon>Actinomycetota</taxon>
        <taxon>Actinomycetes</taxon>
        <taxon>Micromonosporales</taxon>
        <taxon>Micromonosporaceae</taxon>
        <taxon>Dactylosporangium</taxon>
    </lineage>
</organism>
<dbReference type="Gene3D" id="3.30.160.660">
    <property type="match status" value="1"/>
</dbReference>
<feature type="domain" description="YcaO" evidence="2">
    <location>
        <begin position="275"/>
        <end position="647"/>
    </location>
</feature>
<dbReference type="EMBL" id="BONQ01000081">
    <property type="protein sequence ID" value="GIG47248.1"/>
    <property type="molecule type" value="Genomic_DNA"/>
</dbReference>
<dbReference type="RefSeq" id="WP_203848969.1">
    <property type="nucleotide sequence ID" value="NZ_BAAAVW010000017.1"/>
</dbReference>
<feature type="region of interest" description="Disordered" evidence="1">
    <location>
        <begin position="1"/>
        <end position="23"/>
    </location>
</feature>
<proteinExistence type="predicted"/>
<dbReference type="Gene3D" id="3.40.50.720">
    <property type="entry name" value="NAD(P)-binding Rossmann-like Domain"/>
    <property type="match status" value="1"/>
</dbReference>